<accession>A0ACC6A5I5</accession>
<dbReference type="Proteomes" id="UP001202289">
    <property type="component" value="Unassembled WGS sequence"/>
</dbReference>
<sequence>MKIVYLYNKETGFYEEDQIIFPRQEEIIENDELIGYKEVYDLPQNSTEIPLPQPNWKPVFKDGSWIETITQEELAELNEPIVSSPTDTESLAQQVSDLEIQLMEEQEQSKKLAHIVSDLEITILEMHQREEGVEDGTK</sequence>
<dbReference type="EMBL" id="JAMBOP010000006">
    <property type="protein sequence ID" value="MCM3735608.1"/>
    <property type="molecule type" value="Genomic_DNA"/>
</dbReference>
<proteinExistence type="predicted"/>
<evidence type="ECO:0000313" key="1">
    <source>
        <dbReference type="EMBL" id="MCM3735608.1"/>
    </source>
</evidence>
<gene>
    <name evidence="1" type="ORF">M3215_07185</name>
</gene>
<organism evidence="1 2">
    <name type="scientific">Bacillus cytotoxicus</name>
    <dbReference type="NCBI Taxonomy" id="580165"/>
    <lineage>
        <taxon>Bacteria</taxon>
        <taxon>Bacillati</taxon>
        <taxon>Bacillota</taxon>
        <taxon>Bacilli</taxon>
        <taxon>Bacillales</taxon>
        <taxon>Bacillaceae</taxon>
        <taxon>Bacillus</taxon>
        <taxon>Bacillus cereus group</taxon>
    </lineage>
</organism>
<protein>
    <submittedName>
        <fullName evidence="1">Uncharacterized protein</fullName>
    </submittedName>
</protein>
<evidence type="ECO:0000313" key="2">
    <source>
        <dbReference type="Proteomes" id="UP001202289"/>
    </source>
</evidence>
<reference evidence="1" key="1">
    <citation type="submission" date="2022-05" db="EMBL/GenBank/DDBJ databases">
        <title>Comparative Genomics of Spacecraft Associated Microbes.</title>
        <authorList>
            <person name="Tran M.T."/>
            <person name="Wright A."/>
            <person name="Seuylemezian A."/>
            <person name="Eisen J."/>
            <person name="Coil D."/>
        </authorList>
    </citation>
    <scope>NUCLEOTIDE SEQUENCE</scope>
    <source>
        <strain evidence="1">FAIRING 10M-2.2</strain>
    </source>
</reference>
<keyword evidence="2" id="KW-1185">Reference proteome</keyword>
<comment type="caution">
    <text evidence="1">The sequence shown here is derived from an EMBL/GenBank/DDBJ whole genome shotgun (WGS) entry which is preliminary data.</text>
</comment>
<name>A0ACC6A5I5_9BACI</name>